<reference evidence="1" key="1">
    <citation type="submission" date="2014-11" db="EMBL/GenBank/DDBJ databases">
        <authorList>
            <person name="Amaro Gonzalez C."/>
        </authorList>
    </citation>
    <scope>NUCLEOTIDE SEQUENCE</scope>
</reference>
<proteinExistence type="predicted"/>
<dbReference type="AlphaFoldDB" id="A0A0E9SIJ3"/>
<evidence type="ECO:0000313" key="1">
    <source>
        <dbReference type="EMBL" id="JAH41204.1"/>
    </source>
</evidence>
<sequence>MADKNTVIIYQQFVSTTIKQSTVMWLVHKEVFSKTYKKNIQVA</sequence>
<protein>
    <submittedName>
        <fullName evidence="1">Uncharacterized protein</fullName>
    </submittedName>
</protein>
<organism evidence="1">
    <name type="scientific">Anguilla anguilla</name>
    <name type="common">European freshwater eel</name>
    <name type="synonym">Muraena anguilla</name>
    <dbReference type="NCBI Taxonomy" id="7936"/>
    <lineage>
        <taxon>Eukaryota</taxon>
        <taxon>Metazoa</taxon>
        <taxon>Chordata</taxon>
        <taxon>Craniata</taxon>
        <taxon>Vertebrata</taxon>
        <taxon>Euteleostomi</taxon>
        <taxon>Actinopterygii</taxon>
        <taxon>Neopterygii</taxon>
        <taxon>Teleostei</taxon>
        <taxon>Anguilliformes</taxon>
        <taxon>Anguillidae</taxon>
        <taxon>Anguilla</taxon>
    </lineage>
</organism>
<name>A0A0E9SIJ3_ANGAN</name>
<reference evidence="1" key="2">
    <citation type="journal article" date="2015" name="Fish Shellfish Immunol.">
        <title>Early steps in the European eel (Anguilla anguilla)-Vibrio vulnificus interaction in the gills: Role of the RtxA13 toxin.</title>
        <authorList>
            <person name="Callol A."/>
            <person name="Pajuelo D."/>
            <person name="Ebbesson L."/>
            <person name="Teles M."/>
            <person name="MacKenzie S."/>
            <person name="Amaro C."/>
        </authorList>
    </citation>
    <scope>NUCLEOTIDE SEQUENCE</scope>
</reference>
<accession>A0A0E9SIJ3</accession>
<dbReference type="EMBL" id="GBXM01067373">
    <property type="protein sequence ID" value="JAH41204.1"/>
    <property type="molecule type" value="Transcribed_RNA"/>
</dbReference>